<dbReference type="Pfam" id="PF02770">
    <property type="entry name" value="Acyl-CoA_dh_M"/>
    <property type="match status" value="1"/>
</dbReference>
<dbReference type="Proteomes" id="UP000645217">
    <property type="component" value="Unassembled WGS sequence"/>
</dbReference>
<dbReference type="Gene3D" id="1.20.140.10">
    <property type="entry name" value="Butyryl-CoA Dehydrogenase, subunit A, domain 3"/>
    <property type="match status" value="1"/>
</dbReference>
<comment type="caution">
    <text evidence="10">The sequence shown here is derived from an EMBL/GenBank/DDBJ whole genome shotgun (WGS) entry which is preliminary data.</text>
</comment>
<keyword evidence="5 6" id="KW-0560">Oxidoreductase</keyword>
<dbReference type="Pfam" id="PF00441">
    <property type="entry name" value="Acyl-CoA_dh_1"/>
    <property type="match status" value="1"/>
</dbReference>
<dbReference type="AlphaFoldDB" id="A0A917VGY8"/>
<organism evidence="10 11">
    <name type="scientific">Sphaerisporangium melleum</name>
    <dbReference type="NCBI Taxonomy" id="321316"/>
    <lineage>
        <taxon>Bacteria</taxon>
        <taxon>Bacillati</taxon>
        <taxon>Actinomycetota</taxon>
        <taxon>Actinomycetes</taxon>
        <taxon>Streptosporangiales</taxon>
        <taxon>Streptosporangiaceae</taxon>
        <taxon>Sphaerisporangium</taxon>
    </lineage>
</organism>
<dbReference type="InterPro" id="IPR006091">
    <property type="entry name" value="Acyl-CoA_Oxase/DH_mid-dom"/>
</dbReference>
<sequence>MLTLVEQDAARIRDGAAANDRLGEFPTDVFERFLDNGVMAGTVPEELGGMGVSCLSDVATVLETVAAADASTALALHVQFSRGLTLTYEWRHGSPPVRALAERLLRGMATERLVICGAARDHHTAVTRLTPDGNGGWLLSGRKTLVTLTPIATHFLVHTQKVVDGEPVTLAAAIVDRTAPGLTVVPKWDGLGMRASGTYDIAFENCPVSADDVLQRETIGAHSDRTLSGQTVSSITMLGIYAGVARAARDIAVGTAAHRSAARGTLPPSAIRTMVADIETNLFTLRAAAAAALTNADELNEDLDGDLDERGRRMMVPFQCAKLTVNRLAQSVVNDAVTIVGGAAYDAAHPLSRLYRDVRAGWFMQPYTYIDAVDFLSGLALGIDRDNNYLSYRVTPAVAAQ</sequence>
<evidence type="ECO:0000256" key="1">
    <source>
        <dbReference type="ARBA" id="ARBA00001974"/>
    </source>
</evidence>
<reference evidence="10" key="1">
    <citation type="journal article" date="2014" name="Int. J. Syst. Evol. Microbiol.">
        <title>Complete genome sequence of Corynebacterium casei LMG S-19264T (=DSM 44701T), isolated from a smear-ripened cheese.</title>
        <authorList>
            <consortium name="US DOE Joint Genome Institute (JGI-PGF)"/>
            <person name="Walter F."/>
            <person name="Albersmeier A."/>
            <person name="Kalinowski J."/>
            <person name="Ruckert C."/>
        </authorList>
    </citation>
    <scope>NUCLEOTIDE SEQUENCE</scope>
    <source>
        <strain evidence="10">JCM 13064</strain>
    </source>
</reference>
<dbReference type="InterPro" id="IPR009100">
    <property type="entry name" value="AcylCoA_DH/oxidase_NM_dom_sf"/>
</dbReference>
<proteinExistence type="inferred from homology"/>
<dbReference type="GO" id="GO:0050660">
    <property type="term" value="F:flavin adenine dinucleotide binding"/>
    <property type="evidence" value="ECO:0007669"/>
    <property type="project" value="InterPro"/>
</dbReference>
<dbReference type="PANTHER" id="PTHR43884:SF25">
    <property type="entry name" value="ACYL-COA DEHYDROGENASE YDBM-RELATED"/>
    <property type="match status" value="1"/>
</dbReference>
<evidence type="ECO:0000256" key="3">
    <source>
        <dbReference type="ARBA" id="ARBA00022630"/>
    </source>
</evidence>
<dbReference type="CDD" id="cd00567">
    <property type="entry name" value="ACAD"/>
    <property type="match status" value="1"/>
</dbReference>
<evidence type="ECO:0000256" key="5">
    <source>
        <dbReference type="ARBA" id="ARBA00023002"/>
    </source>
</evidence>
<dbReference type="EMBL" id="BMNT01000007">
    <property type="protein sequence ID" value="GGK75049.1"/>
    <property type="molecule type" value="Genomic_DNA"/>
</dbReference>
<evidence type="ECO:0000259" key="8">
    <source>
        <dbReference type="Pfam" id="PF02770"/>
    </source>
</evidence>
<dbReference type="Gene3D" id="2.40.110.10">
    <property type="entry name" value="Butyryl-CoA Dehydrogenase, subunit A, domain 2"/>
    <property type="match status" value="1"/>
</dbReference>
<dbReference type="InterPro" id="IPR009075">
    <property type="entry name" value="AcylCo_DH/oxidase_C"/>
</dbReference>
<dbReference type="InterPro" id="IPR036250">
    <property type="entry name" value="AcylCo_DH-like_C"/>
</dbReference>
<protein>
    <submittedName>
        <fullName evidence="10">Acyl-CoA dehydrogenase</fullName>
    </submittedName>
</protein>
<reference evidence="10" key="2">
    <citation type="submission" date="2020-09" db="EMBL/GenBank/DDBJ databases">
        <authorList>
            <person name="Sun Q."/>
            <person name="Ohkuma M."/>
        </authorList>
    </citation>
    <scope>NUCLEOTIDE SEQUENCE</scope>
    <source>
        <strain evidence="10">JCM 13064</strain>
    </source>
</reference>
<feature type="domain" description="Acyl-CoA dehydrogenase/oxidase C-terminal" evidence="7">
    <location>
        <begin position="235"/>
        <end position="360"/>
    </location>
</feature>
<keyword evidence="11" id="KW-1185">Reference proteome</keyword>
<dbReference type="InterPro" id="IPR046373">
    <property type="entry name" value="Acyl-CoA_Oxase/DH_mid-dom_sf"/>
</dbReference>
<name>A0A917VGY8_9ACTN</name>
<evidence type="ECO:0000259" key="9">
    <source>
        <dbReference type="Pfam" id="PF02771"/>
    </source>
</evidence>
<evidence type="ECO:0000259" key="7">
    <source>
        <dbReference type="Pfam" id="PF00441"/>
    </source>
</evidence>
<dbReference type="InterPro" id="IPR013786">
    <property type="entry name" value="AcylCoA_DH/ox_N"/>
</dbReference>
<dbReference type="InterPro" id="IPR037069">
    <property type="entry name" value="AcylCoA_DH/ox_N_sf"/>
</dbReference>
<keyword evidence="3 6" id="KW-0285">Flavoprotein</keyword>
<evidence type="ECO:0000256" key="4">
    <source>
        <dbReference type="ARBA" id="ARBA00022827"/>
    </source>
</evidence>
<comment type="cofactor">
    <cofactor evidence="1 6">
        <name>FAD</name>
        <dbReference type="ChEBI" id="CHEBI:57692"/>
    </cofactor>
</comment>
<accession>A0A917VGY8</accession>
<dbReference type="Pfam" id="PF02771">
    <property type="entry name" value="Acyl-CoA_dh_N"/>
    <property type="match status" value="1"/>
</dbReference>
<feature type="domain" description="Acyl-CoA oxidase/dehydrogenase middle" evidence="8">
    <location>
        <begin position="129"/>
        <end position="206"/>
    </location>
</feature>
<keyword evidence="4 6" id="KW-0274">FAD</keyword>
<feature type="domain" description="Acyl-CoA dehydrogenase/oxidase N-terminal" evidence="9">
    <location>
        <begin position="11"/>
        <end position="95"/>
    </location>
</feature>
<gene>
    <name evidence="10" type="primary">acd</name>
    <name evidence="10" type="ORF">GCM10007964_17370</name>
</gene>
<dbReference type="SUPFAM" id="SSF47203">
    <property type="entry name" value="Acyl-CoA dehydrogenase C-terminal domain-like"/>
    <property type="match status" value="1"/>
</dbReference>
<dbReference type="SUPFAM" id="SSF56645">
    <property type="entry name" value="Acyl-CoA dehydrogenase NM domain-like"/>
    <property type="match status" value="1"/>
</dbReference>
<evidence type="ECO:0000313" key="10">
    <source>
        <dbReference type="EMBL" id="GGK75049.1"/>
    </source>
</evidence>
<evidence type="ECO:0000313" key="11">
    <source>
        <dbReference type="Proteomes" id="UP000645217"/>
    </source>
</evidence>
<dbReference type="Gene3D" id="1.10.540.10">
    <property type="entry name" value="Acyl-CoA dehydrogenase/oxidase, N-terminal domain"/>
    <property type="match status" value="1"/>
</dbReference>
<evidence type="ECO:0000256" key="6">
    <source>
        <dbReference type="RuleBase" id="RU362125"/>
    </source>
</evidence>
<comment type="similarity">
    <text evidence="2 6">Belongs to the acyl-CoA dehydrogenase family.</text>
</comment>
<dbReference type="PIRSF" id="PIRSF016578">
    <property type="entry name" value="HsaA"/>
    <property type="match status" value="1"/>
</dbReference>
<dbReference type="PANTHER" id="PTHR43884">
    <property type="entry name" value="ACYL-COA DEHYDROGENASE"/>
    <property type="match status" value="1"/>
</dbReference>
<dbReference type="GO" id="GO:0003995">
    <property type="term" value="F:acyl-CoA dehydrogenase activity"/>
    <property type="evidence" value="ECO:0007669"/>
    <property type="project" value="TreeGrafter"/>
</dbReference>
<evidence type="ECO:0000256" key="2">
    <source>
        <dbReference type="ARBA" id="ARBA00009347"/>
    </source>
</evidence>